<dbReference type="OrthoDB" id="6437148at2759"/>
<dbReference type="EMBL" id="BGPR01132951">
    <property type="protein sequence ID" value="GBN50233.1"/>
    <property type="molecule type" value="Genomic_DNA"/>
</dbReference>
<evidence type="ECO:0000313" key="1">
    <source>
        <dbReference type="EMBL" id="GBN50233.1"/>
    </source>
</evidence>
<comment type="caution">
    <text evidence="1">The sequence shown here is derived from an EMBL/GenBank/DDBJ whole genome shotgun (WGS) entry which is preliminary data.</text>
</comment>
<evidence type="ECO:0000313" key="2">
    <source>
        <dbReference type="Proteomes" id="UP000499080"/>
    </source>
</evidence>
<keyword evidence="2" id="KW-1185">Reference proteome</keyword>
<organism evidence="1 2">
    <name type="scientific">Araneus ventricosus</name>
    <name type="common">Orbweaver spider</name>
    <name type="synonym">Epeira ventricosa</name>
    <dbReference type="NCBI Taxonomy" id="182803"/>
    <lineage>
        <taxon>Eukaryota</taxon>
        <taxon>Metazoa</taxon>
        <taxon>Ecdysozoa</taxon>
        <taxon>Arthropoda</taxon>
        <taxon>Chelicerata</taxon>
        <taxon>Arachnida</taxon>
        <taxon>Araneae</taxon>
        <taxon>Araneomorphae</taxon>
        <taxon>Entelegynae</taxon>
        <taxon>Araneoidea</taxon>
        <taxon>Araneidae</taxon>
        <taxon>Araneus</taxon>
    </lineage>
</organism>
<reference evidence="1 2" key="1">
    <citation type="journal article" date="2019" name="Sci. Rep.">
        <title>Orb-weaving spider Araneus ventricosus genome elucidates the spidroin gene catalogue.</title>
        <authorList>
            <person name="Kono N."/>
            <person name="Nakamura H."/>
            <person name="Ohtoshi R."/>
            <person name="Moran D.A.P."/>
            <person name="Shinohara A."/>
            <person name="Yoshida Y."/>
            <person name="Fujiwara M."/>
            <person name="Mori M."/>
            <person name="Tomita M."/>
            <person name="Arakawa K."/>
        </authorList>
    </citation>
    <scope>NUCLEOTIDE SEQUENCE [LARGE SCALE GENOMIC DNA]</scope>
</reference>
<accession>A0A4Y2PH22</accession>
<dbReference type="Proteomes" id="UP000499080">
    <property type="component" value="Unassembled WGS sequence"/>
</dbReference>
<proteinExistence type="predicted"/>
<sequence>MLQSWNIFNSISNKAAVIIPSTQLHAALISCKQNTVAVKIQTGQQLTTFIPAYSSPYSNVQEKLLEIQEIIASLIREKYLLGQILMATIPFGATMMWTPGELPLRSSFLTIFLLTIVRMLLQPLPATPPKAGQTSPSALSK</sequence>
<name>A0A4Y2PH22_ARAVE</name>
<dbReference type="AlphaFoldDB" id="A0A4Y2PH22"/>
<gene>
    <name evidence="1" type="ORF">AVEN_205928_1</name>
</gene>
<protein>
    <submittedName>
        <fullName evidence="1">Uncharacterized protein</fullName>
    </submittedName>
</protein>